<dbReference type="PANTHER" id="PTHR42905">
    <property type="entry name" value="PHOSPHOENOLPYRUVATE CARBOXYLASE"/>
    <property type="match status" value="1"/>
</dbReference>
<dbReference type="EMBL" id="WOWK01000139">
    <property type="protein sequence ID" value="KAF0317034.1"/>
    <property type="molecule type" value="Genomic_DNA"/>
</dbReference>
<dbReference type="InterPro" id="IPR018523">
    <property type="entry name" value="Isocitrate_lyase_ph_CS"/>
</dbReference>
<dbReference type="CDD" id="cd12148">
    <property type="entry name" value="fungal_TF_MHR"/>
    <property type="match status" value="1"/>
</dbReference>
<feature type="region of interest" description="Disordered" evidence="4">
    <location>
        <begin position="337"/>
        <end position="372"/>
    </location>
</feature>
<dbReference type="GO" id="GO:0046421">
    <property type="term" value="F:methylisocitrate lyase activity"/>
    <property type="evidence" value="ECO:0007669"/>
    <property type="project" value="UniProtKB-EC"/>
</dbReference>
<reference evidence="6 7" key="1">
    <citation type="submission" date="2019-12" db="EMBL/GenBank/DDBJ databases">
        <title>A genome sequence resource for the geographically widespread anthracnose pathogen Colletotrichum asianum.</title>
        <authorList>
            <person name="Meng Y."/>
        </authorList>
    </citation>
    <scope>NUCLEOTIDE SEQUENCE [LARGE SCALE GENOMIC DNA]</scope>
    <source>
        <strain evidence="6 7">ICMP 18580</strain>
    </source>
</reference>
<dbReference type="Gene3D" id="3.20.20.60">
    <property type="entry name" value="Phosphoenolpyruvate-binding domains"/>
    <property type="match status" value="1"/>
</dbReference>
<dbReference type="Proteomes" id="UP000434172">
    <property type="component" value="Unassembled WGS sequence"/>
</dbReference>
<dbReference type="Pfam" id="PF13714">
    <property type="entry name" value="PEP_mutase"/>
    <property type="match status" value="1"/>
</dbReference>
<dbReference type="GO" id="GO:0008270">
    <property type="term" value="F:zinc ion binding"/>
    <property type="evidence" value="ECO:0007669"/>
    <property type="project" value="InterPro"/>
</dbReference>
<keyword evidence="7" id="KW-1185">Reference proteome</keyword>
<evidence type="ECO:0000256" key="4">
    <source>
        <dbReference type="SAM" id="MobiDB-lite"/>
    </source>
</evidence>
<sequence length="863" mass="94758">MGSVPVDQKATSGASAGAKLRQLLERDEILIAPGVYEGYSARIAHEVGFDCIYMTGAGTCASKLGQPDLGFASLNDMREHAEMIANLNPSVPLIADADTGYGGPNMVARTIAQYHRSGIAGLHIEDQVQTKRCGHLGGKAVVDIETFRQRISAAAYEKKRLGSDIVIIARTDALQTHGFDEAVHRLKVAASAGADVGFLEGVTTAEEAREVCKQLAPTPMLLNMVEHGATPSWTPDEAQELGFKVIIYPFASIAPAYQAIKDVFVKIKKTGKTGLEKEFTPKKLFTIVGLEEAMAVDTAAGGSFYNKVYPNNTIIAYQDDSTLQVAPFSGSIDAIESPGGDTITTEQSRAPGLTTRPEIDQQTPRRLPRGSFNVPRPRALGNAVLSVEEIEDLFQIFKTYYHPFLPLIDTMRTPHEYYELSGLLFWVIISIAARRLKSQPTLLPKLARNVTDLLWRTVRTTPYSVHVVQAIALLCTWQFPTSSSTSDPTFMLTGLMIQMGVQMGLNRPVDAQDFSKAPLELTGTELAEWTRTWEACMIVSQSATIGCGLQTPLQQYGSNTSQGDGTRNDIESAVDNAKFKYSLMIETFRSRVTMALMDQSRDARHQPATRERLILYRLFNKEITEIEGKNLNISSATGVKTWHSTAARLHLHAFYLFDHASSEGYGERICALYVTASSLIDSSRMLDERQVQFFDYCPFFCYQIFVCASMIVLRIASNGHFRSLVDAAEGMELVEASIAALRKMSVVNNDLPARLGDVIGFFCALPDPTKIGGTTVEDVQLKQVWNRLSVSVVHDCLATWRKHFMAETEGSAQRQRVEGGGLGASSFRAPVGDSPYLGGLSSIGDAQNMFGLDFSFDNWDFSV</sequence>
<accession>A0A8H3ZEV6</accession>
<dbReference type="CDD" id="cd00377">
    <property type="entry name" value="ICL_PEPM"/>
    <property type="match status" value="1"/>
</dbReference>
<dbReference type="AlphaFoldDB" id="A0A8H3ZEV6"/>
<dbReference type="SUPFAM" id="SSF51621">
    <property type="entry name" value="Phosphoenolpyruvate/pyruvate domain"/>
    <property type="match status" value="1"/>
</dbReference>
<organism evidence="6 7">
    <name type="scientific">Colletotrichum asianum</name>
    <dbReference type="NCBI Taxonomy" id="702518"/>
    <lineage>
        <taxon>Eukaryota</taxon>
        <taxon>Fungi</taxon>
        <taxon>Dikarya</taxon>
        <taxon>Ascomycota</taxon>
        <taxon>Pezizomycotina</taxon>
        <taxon>Sordariomycetes</taxon>
        <taxon>Hypocreomycetidae</taxon>
        <taxon>Glomerellales</taxon>
        <taxon>Glomerellaceae</taxon>
        <taxon>Colletotrichum</taxon>
        <taxon>Colletotrichum gloeosporioides species complex</taxon>
    </lineage>
</organism>
<protein>
    <submittedName>
        <fullName evidence="6">Zn 2cys6 transcriptional activator</fullName>
    </submittedName>
</protein>
<dbReference type="Pfam" id="PF04082">
    <property type="entry name" value="Fungal_trans"/>
    <property type="match status" value="1"/>
</dbReference>
<comment type="caution">
    <text evidence="6">The sequence shown here is derived from an EMBL/GenBank/DDBJ whole genome shotgun (WGS) entry which is preliminary data.</text>
</comment>
<feature type="domain" description="Xylanolytic transcriptional activator regulatory" evidence="5">
    <location>
        <begin position="399"/>
        <end position="533"/>
    </location>
</feature>
<evidence type="ECO:0000313" key="6">
    <source>
        <dbReference type="EMBL" id="KAF0317034.1"/>
    </source>
</evidence>
<comment type="catalytic activity">
    <reaction evidence="1">
        <text>(2S,3R)-3-hydroxybutane-1,2,3-tricarboxylate = pyruvate + succinate</text>
        <dbReference type="Rhea" id="RHEA:16809"/>
        <dbReference type="ChEBI" id="CHEBI:15361"/>
        <dbReference type="ChEBI" id="CHEBI:30031"/>
        <dbReference type="ChEBI" id="CHEBI:57429"/>
        <dbReference type="EC" id="4.1.3.30"/>
    </reaction>
</comment>
<dbReference type="FunFam" id="3.20.20.60:FF:000009">
    <property type="entry name" value="2-methylisocitrate lyase"/>
    <property type="match status" value="1"/>
</dbReference>
<dbReference type="InterPro" id="IPR040442">
    <property type="entry name" value="Pyrv_kinase-like_dom_sf"/>
</dbReference>
<comment type="similarity">
    <text evidence="3">Belongs to the isocitrate lyase/PEP mutase superfamily.</text>
</comment>
<evidence type="ECO:0000256" key="2">
    <source>
        <dbReference type="ARBA" id="ARBA00023242"/>
    </source>
</evidence>
<evidence type="ECO:0000256" key="3">
    <source>
        <dbReference type="ARBA" id="ARBA00061405"/>
    </source>
</evidence>
<dbReference type="GO" id="GO:0003677">
    <property type="term" value="F:DNA binding"/>
    <property type="evidence" value="ECO:0007669"/>
    <property type="project" value="InterPro"/>
</dbReference>
<dbReference type="OrthoDB" id="4836680at2759"/>
<dbReference type="InterPro" id="IPR015813">
    <property type="entry name" value="Pyrv/PenolPyrv_kinase-like_dom"/>
</dbReference>
<dbReference type="PANTHER" id="PTHR42905:SF2">
    <property type="entry name" value="PHOSPHOENOLPYRUVATE CARBOXYLASE FAMILY PROTEIN"/>
    <property type="match status" value="1"/>
</dbReference>
<dbReference type="GO" id="GO:0006351">
    <property type="term" value="P:DNA-templated transcription"/>
    <property type="evidence" value="ECO:0007669"/>
    <property type="project" value="InterPro"/>
</dbReference>
<keyword evidence="2" id="KW-0539">Nucleus</keyword>
<name>A0A8H3ZEV6_9PEZI</name>
<dbReference type="InterPro" id="IPR039556">
    <property type="entry name" value="ICL/PEPM"/>
</dbReference>
<evidence type="ECO:0000256" key="1">
    <source>
        <dbReference type="ARBA" id="ARBA00001050"/>
    </source>
</evidence>
<proteinExistence type="inferred from homology"/>
<evidence type="ECO:0000313" key="7">
    <source>
        <dbReference type="Proteomes" id="UP000434172"/>
    </source>
</evidence>
<dbReference type="InterPro" id="IPR007219">
    <property type="entry name" value="XnlR_reg_dom"/>
</dbReference>
<dbReference type="PROSITE" id="PS00161">
    <property type="entry name" value="ISOCITRATE_LYASE"/>
    <property type="match status" value="1"/>
</dbReference>
<evidence type="ECO:0000259" key="5">
    <source>
        <dbReference type="Pfam" id="PF04082"/>
    </source>
</evidence>
<gene>
    <name evidence="6" type="ORF">GQ607_015694</name>
</gene>